<evidence type="ECO:0000313" key="2">
    <source>
        <dbReference type="Proteomes" id="UP001226867"/>
    </source>
</evidence>
<dbReference type="InterPro" id="IPR036286">
    <property type="entry name" value="LexA/Signal_pep-like_sf"/>
</dbReference>
<sequence>MQNFASFRRARLEQLADKLGGKATLGRKLGYKDGAFVGQMIRGERPITEKTLAAVHALPGFKGWFSGLGDNESQNSATSLDSDPIMADLVDSFGIRPTPVVRLRKIFVLKNATGGFIEEDFWLEDEDRLRESTGQFALIASSDPRAFLVEVGESTMSPRFNRGEYVLVEPGTLPELEDDVLVRFVNGDMALRRLASRRGGLRLARIEGGAVEEFPTYAVSWMYYVPHVVPRSRILDVAPK</sequence>
<proteinExistence type="predicted"/>
<dbReference type="Proteomes" id="UP001226867">
    <property type="component" value="Unassembled WGS sequence"/>
</dbReference>
<dbReference type="SUPFAM" id="SSF51306">
    <property type="entry name" value="LexA/Signal peptidase"/>
    <property type="match status" value="1"/>
</dbReference>
<evidence type="ECO:0000313" key="1">
    <source>
        <dbReference type="EMBL" id="MDP9902632.1"/>
    </source>
</evidence>
<protein>
    <recommendedName>
        <fullName evidence="3">Peptidase S24/S26A/S26B/S26C domain-containing protein</fullName>
    </recommendedName>
</protein>
<evidence type="ECO:0008006" key="3">
    <source>
        <dbReference type="Google" id="ProtNLM"/>
    </source>
</evidence>
<dbReference type="RefSeq" id="WP_307692368.1">
    <property type="nucleotide sequence ID" value="NZ_JAUSRO010000020.1"/>
</dbReference>
<accession>A0ABT9SGW4</accession>
<dbReference type="Gene3D" id="2.10.109.10">
    <property type="entry name" value="Umud Fragment, subunit A"/>
    <property type="match status" value="1"/>
</dbReference>
<name>A0ABT9SGW4_9BURK</name>
<comment type="caution">
    <text evidence="1">The sequence shown here is derived from an EMBL/GenBank/DDBJ whole genome shotgun (WGS) entry which is preliminary data.</text>
</comment>
<gene>
    <name evidence="1" type="ORF">J2W36_004909</name>
</gene>
<reference evidence="1 2" key="1">
    <citation type="submission" date="2023-07" db="EMBL/GenBank/DDBJ databases">
        <title>Sorghum-associated microbial communities from plants grown in Nebraska, USA.</title>
        <authorList>
            <person name="Schachtman D."/>
        </authorList>
    </citation>
    <scope>NUCLEOTIDE SEQUENCE [LARGE SCALE GENOMIC DNA]</scope>
    <source>
        <strain evidence="1 2">DS1607</strain>
    </source>
</reference>
<dbReference type="EMBL" id="JAUSRO010000020">
    <property type="protein sequence ID" value="MDP9902632.1"/>
    <property type="molecule type" value="Genomic_DNA"/>
</dbReference>
<organism evidence="1 2">
    <name type="scientific">Variovorax ginsengisoli</name>
    <dbReference type="NCBI Taxonomy" id="363844"/>
    <lineage>
        <taxon>Bacteria</taxon>
        <taxon>Pseudomonadati</taxon>
        <taxon>Pseudomonadota</taxon>
        <taxon>Betaproteobacteria</taxon>
        <taxon>Burkholderiales</taxon>
        <taxon>Comamonadaceae</taxon>
        <taxon>Variovorax</taxon>
    </lineage>
</organism>
<keyword evidence="2" id="KW-1185">Reference proteome</keyword>